<dbReference type="GO" id="GO:0008233">
    <property type="term" value="F:peptidase activity"/>
    <property type="evidence" value="ECO:0007669"/>
    <property type="project" value="UniProtKB-KW"/>
</dbReference>
<accession>A0A6H3FCU0</accession>
<evidence type="ECO:0000256" key="4">
    <source>
        <dbReference type="ARBA" id="ARBA00023186"/>
    </source>
</evidence>
<dbReference type="Gene3D" id="1.10.8.60">
    <property type="match status" value="1"/>
</dbReference>
<dbReference type="EMBL" id="SIXC01000003">
    <property type="protein sequence ID" value="TBH81187.1"/>
    <property type="molecule type" value="Genomic_DNA"/>
</dbReference>
<keyword evidence="8" id="KW-0645">Protease</keyword>
<reference evidence="8 9" key="1">
    <citation type="submission" date="2018-12" db="EMBL/GenBank/DDBJ databases">
        <title>First genome draft of Desulfovibrio legallis sp. nov.</title>
        <authorList>
            <person name="Ben Dhia O."/>
            <person name="Najjari A."/>
            <person name="Ferjani R."/>
            <person name="Fhoula I."/>
            <person name="Fardeau M.-L."/>
            <person name="Boudabbous A."/>
            <person name="Ouzari H.I."/>
        </authorList>
    </citation>
    <scope>NUCLEOTIDE SEQUENCE [LARGE SCALE GENOMIC DNA]</scope>
    <source>
        <strain evidence="8 9">H1T</strain>
    </source>
</reference>
<dbReference type="Proteomes" id="UP000292919">
    <property type="component" value="Unassembled WGS sequence"/>
</dbReference>
<proteinExistence type="inferred from homology"/>
<dbReference type="NCBIfam" id="NF003544">
    <property type="entry name" value="PRK05201.1"/>
    <property type="match status" value="1"/>
</dbReference>
<dbReference type="RefSeq" id="WP_118229979.1">
    <property type="nucleotide sequence ID" value="NZ_DBFBQU010000040.1"/>
</dbReference>
<comment type="subunit">
    <text evidence="5">A double ring-shaped homohexamer of HslV is capped on each side by a ring-shaped HslU homohexamer. The assembly of the HslU/HslV complex is dependent on binding of ATP.</text>
</comment>
<dbReference type="Pfam" id="PF00004">
    <property type="entry name" value="AAA"/>
    <property type="match status" value="1"/>
</dbReference>
<dbReference type="GO" id="GO:0016887">
    <property type="term" value="F:ATP hydrolysis activity"/>
    <property type="evidence" value="ECO:0007669"/>
    <property type="project" value="InterPro"/>
</dbReference>
<dbReference type="Pfam" id="PF07724">
    <property type="entry name" value="AAA_2"/>
    <property type="match status" value="1"/>
</dbReference>
<dbReference type="InterPro" id="IPR019489">
    <property type="entry name" value="Clp_ATPase_C"/>
</dbReference>
<dbReference type="InterPro" id="IPR003959">
    <property type="entry name" value="ATPase_AAA_core"/>
</dbReference>
<keyword evidence="2 5" id="KW-0547">Nucleotide-binding</keyword>
<keyword evidence="5" id="KW-0963">Cytoplasm</keyword>
<name>A0A6H3FCU0_9BACT</name>
<gene>
    <name evidence="5 8" type="primary">hslU</name>
    <name evidence="8" type="ORF">EB812_03630</name>
</gene>
<dbReference type="NCBIfam" id="TIGR00390">
    <property type="entry name" value="hslU"/>
    <property type="match status" value="1"/>
</dbReference>
<dbReference type="InterPro" id="IPR027417">
    <property type="entry name" value="P-loop_NTPase"/>
</dbReference>
<evidence type="ECO:0000256" key="3">
    <source>
        <dbReference type="ARBA" id="ARBA00022840"/>
    </source>
</evidence>
<dbReference type="InterPro" id="IPR003593">
    <property type="entry name" value="AAA+_ATPase"/>
</dbReference>
<comment type="subcellular location">
    <subcellularLocation>
        <location evidence="5">Cytoplasm</location>
    </subcellularLocation>
</comment>
<feature type="domain" description="Clp ATPase C-terminal" evidence="7">
    <location>
        <begin position="329"/>
        <end position="423"/>
    </location>
</feature>
<organism evidence="8 9">
    <name type="scientific">Desulfovibrio legallii</name>
    <dbReference type="NCBI Taxonomy" id="571438"/>
    <lineage>
        <taxon>Bacteria</taxon>
        <taxon>Pseudomonadati</taxon>
        <taxon>Thermodesulfobacteriota</taxon>
        <taxon>Desulfovibrionia</taxon>
        <taxon>Desulfovibrionales</taxon>
        <taxon>Desulfovibrionaceae</taxon>
        <taxon>Desulfovibrio</taxon>
    </lineage>
</organism>
<sequence>MSTLTPRQIVAELDKFVIGQEQAKRMVAVAVRNRWRRQHLDPELRDEVSPKNIIMMGPTGVGKTEIARRLAKLSGAPFIKVEATKFTEVGYVGRDVESMVRDLMEIGINLVREEENARVRKAAEAAAESRLMDLLLPSSFGVTDRADTREKLLQQFRLGFLDQREVELEVTEQGGMGVDVFAIPGMEQVGGQMRDMFSKAFPPKRSQRKMKVRDAFNVLVQEESGKLVDQEALVDRARERVEQTGIIFIDEIDKIASTSQNHTSDISREGVQRDLLPIVEGSSVNTKYGMVRTDHILFIAAGAFHFSKPSDMIPELQGRFPLRVELQALGKEEFLRILKEPDNALTKQYAALLQTEQIRLSFADDGLEEIAAFAEDTNARTENIGARRLYTIMEKILADLSFDAPEMPGAQVVVNKAYVAEKLQDVRNDQDLSQYIL</sequence>
<dbReference type="SUPFAM" id="SSF52540">
    <property type="entry name" value="P-loop containing nucleoside triphosphate hydrolases"/>
    <property type="match status" value="1"/>
</dbReference>
<feature type="binding site" evidence="5">
    <location>
        <position position="387"/>
    </location>
    <ligand>
        <name>ATP</name>
        <dbReference type="ChEBI" id="CHEBI:30616"/>
    </ligand>
</feature>
<dbReference type="GO" id="GO:0043335">
    <property type="term" value="P:protein unfolding"/>
    <property type="evidence" value="ECO:0007669"/>
    <property type="project" value="UniProtKB-UniRule"/>
</dbReference>
<protein>
    <recommendedName>
        <fullName evidence="5">ATP-dependent protease ATPase subunit HslU</fullName>
    </recommendedName>
    <alternativeName>
        <fullName evidence="5">Unfoldase HslU</fullName>
    </alternativeName>
</protein>
<keyword evidence="3 5" id="KW-0067">ATP-binding</keyword>
<comment type="caution">
    <text evidence="8">The sequence shown here is derived from an EMBL/GenBank/DDBJ whole genome shotgun (WGS) entry which is preliminary data.</text>
</comment>
<feature type="binding site" evidence="5">
    <location>
        <position position="315"/>
    </location>
    <ligand>
        <name>ATP</name>
        <dbReference type="ChEBI" id="CHEBI:30616"/>
    </ligand>
</feature>
<keyword evidence="8" id="KW-0378">Hydrolase</keyword>
<dbReference type="Gene3D" id="3.40.50.300">
    <property type="entry name" value="P-loop containing nucleotide triphosphate hydrolases"/>
    <property type="match status" value="2"/>
</dbReference>
<feature type="binding site" evidence="5">
    <location>
        <position position="18"/>
    </location>
    <ligand>
        <name>ATP</name>
        <dbReference type="ChEBI" id="CHEBI:30616"/>
    </ligand>
</feature>
<evidence type="ECO:0000313" key="8">
    <source>
        <dbReference type="EMBL" id="TBH81187.1"/>
    </source>
</evidence>
<keyword evidence="4 5" id="KW-0143">Chaperone</keyword>
<dbReference type="HAMAP" id="MF_00249">
    <property type="entry name" value="HslU"/>
    <property type="match status" value="1"/>
</dbReference>
<dbReference type="AlphaFoldDB" id="A0A6H3FCU0"/>
<comment type="similarity">
    <text evidence="1 5">Belongs to the ClpX chaperone family. HslU subfamily.</text>
</comment>
<evidence type="ECO:0000256" key="1">
    <source>
        <dbReference type="ARBA" id="ARBA00009771"/>
    </source>
</evidence>
<feature type="binding site" evidence="5">
    <location>
        <begin position="60"/>
        <end position="65"/>
    </location>
    <ligand>
        <name>ATP</name>
        <dbReference type="ChEBI" id="CHEBI:30616"/>
    </ligand>
</feature>
<evidence type="ECO:0000313" key="9">
    <source>
        <dbReference type="Proteomes" id="UP000292919"/>
    </source>
</evidence>
<dbReference type="PANTHER" id="PTHR48102">
    <property type="entry name" value="ATP-DEPENDENT CLP PROTEASE ATP-BINDING SUBUNIT CLPX-LIKE, MITOCHONDRIAL-RELATED"/>
    <property type="match status" value="1"/>
</dbReference>
<dbReference type="GO" id="GO:0036402">
    <property type="term" value="F:proteasome-activating activity"/>
    <property type="evidence" value="ECO:0007669"/>
    <property type="project" value="UniProtKB-UniRule"/>
</dbReference>
<dbReference type="GO" id="GO:0009376">
    <property type="term" value="C:HslUV protease complex"/>
    <property type="evidence" value="ECO:0007669"/>
    <property type="project" value="UniProtKB-UniRule"/>
</dbReference>
<feature type="binding site" evidence="5">
    <location>
        <position position="250"/>
    </location>
    <ligand>
        <name>ATP</name>
        <dbReference type="ChEBI" id="CHEBI:30616"/>
    </ligand>
</feature>
<dbReference type="InterPro" id="IPR050052">
    <property type="entry name" value="ATP-dep_Clp_protease_ClpX"/>
</dbReference>
<dbReference type="InterPro" id="IPR004491">
    <property type="entry name" value="HslU"/>
</dbReference>
<dbReference type="GO" id="GO:0005524">
    <property type="term" value="F:ATP binding"/>
    <property type="evidence" value="ECO:0007669"/>
    <property type="project" value="UniProtKB-UniRule"/>
</dbReference>
<evidence type="ECO:0000256" key="2">
    <source>
        <dbReference type="ARBA" id="ARBA00022741"/>
    </source>
</evidence>
<dbReference type="FunFam" id="3.40.50.300:FF:000220">
    <property type="entry name" value="ATP-dependent protease ATPase subunit HslU"/>
    <property type="match status" value="1"/>
</dbReference>
<comment type="function">
    <text evidence="5">ATPase subunit of a proteasome-like degradation complex; this subunit has chaperone activity. The binding of ATP and its subsequent hydrolysis by HslU are essential for unfolding of protein substrates subsequently hydrolyzed by HslV. HslU recognizes the N-terminal part of its protein substrates and unfolds these before they are guided to HslV for hydrolysis.</text>
</comment>
<evidence type="ECO:0000256" key="5">
    <source>
        <dbReference type="HAMAP-Rule" id="MF_00249"/>
    </source>
</evidence>
<dbReference type="PANTHER" id="PTHR48102:SF3">
    <property type="entry name" value="ATP-DEPENDENT PROTEASE ATPASE SUBUNIT HSLU"/>
    <property type="match status" value="1"/>
</dbReference>
<dbReference type="SMART" id="SM01086">
    <property type="entry name" value="ClpB_D2-small"/>
    <property type="match status" value="1"/>
</dbReference>
<evidence type="ECO:0000259" key="7">
    <source>
        <dbReference type="SMART" id="SM01086"/>
    </source>
</evidence>
<keyword evidence="9" id="KW-1185">Reference proteome</keyword>
<feature type="domain" description="AAA+ ATPase" evidence="6">
    <location>
        <begin position="49"/>
        <end position="326"/>
    </location>
</feature>
<dbReference type="SMART" id="SM00382">
    <property type="entry name" value="AAA"/>
    <property type="match status" value="1"/>
</dbReference>
<dbReference type="CDD" id="cd19498">
    <property type="entry name" value="RecA-like_HslU"/>
    <property type="match status" value="1"/>
</dbReference>
<evidence type="ECO:0000259" key="6">
    <source>
        <dbReference type="SMART" id="SM00382"/>
    </source>
</evidence>